<evidence type="ECO:0000313" key="1">
    <source>
        <dbReference type="EMBL" id="CAG8852302.1"/>
    </source>
</evidence>
<dbReference type="Proteomes" id="UP000789901">
    <property type="component" value="Unassembled WGS sequence"/>
</dbReference>
<gene>
    <name evidence="1" type="ORF">GMARGA_LOCUS41158</name>
</gene>
<comment type="caution">
    <text evidence="1">The sequence shown here is derived from an EMBL/GenBank/DDBJ whole genome shotgun (WGS) entry which is preliminary data.</text>
</comment>
<organism evidence="1 2">
    <name type="scientific">Gigaspora margarita</name>
    <dbReference type="NCBI Taxonomy" id="4874"/>
    <lineage>
        <taxon>Eukaryota</taxon>
        <taxon>Fungi</taxon>
        <taxon>Fungi incertae sedis</taxon>
        <taxon>Mucoromycota</taxon>
        <taxon>Glomeromycotina</taxon>
        <taxon>Glomeromycetes</taxon>
        <taxon>Diversisporales</taxon>
        <taxon>Gigasporaceae</taxon>
        <taxon>Gigaspora</taxon>
    </lineage>
</organism>
<reference evidence="1 2" key="1">
    <citation type="submission" date="2021-06" db="EMBL/GenBank/DDBJ databases">
        <authorList>
            <person name="Kallberg Y."/>
            <person name="Tangrot J."/>
            <person name="Rosling A."/>
        </authorList>
    </citation>
    <scope>NUCLEOTIDE SEQUENCE [LARGE SCALE GENOMIC DNA]</scope>
    <source>
        <strain evidence="1 2">120-4 pot B 10/14</strain>
    </source>
</reference>
<keyword evidence="2" id="KW-1185">Reference proteome</keyword>
<sequence>WILDQYESEKDDKMDVLTAIKFIVRGWREVSSETIKNCFQYTGILPLVQDNDKEPTANNDNDIMEELYRNIKLFNFQNIIDFEKYIDYLEKKIEPQQVKSNKENDSVEMLQITHKEALDAIHQIELYLMQQDLNYVVQTKHDVALSKLYELVRKLQNASFKQLSIETFFEPV</sequence>
<feature type="non-terminal residue" evidence="1">
    <location>
        <position position="1"/>
    </location>
</feature>
<accession>A0ABN7XB14</accession>
<proteinExistence type="predicted"/>
<protein>
    <submittedName>
        <fullName evidence="1">21307_t:CDS:1</fullName>
    </submittedName>
</protein>
<dbReference type="EMBL" id="CAJVQB010110856">
    <property type="protein sequence ID" value="CAG8852302.1"/>
    <property type="molecule type" value="Genomic_DNA"/>
</dbReference>
<evidence type="ECO:0000313" key="2">
    <source>
        <dbReference type="Proteomes" id="UP000789901"/>
    </source>
</evidence>
<feature type="non-terminal residue" evidence="1">
    <location>
        <position position="172"/>
    </location>
</feature>
<name>A0ABN7XB14_GIGMA</name>